<dbReference type="Proteomes" id="UP000318626">
    <property type="component" value="Chromosome"/>
</dbReference>
<dbReference type="PROSITE" id="PS00761">
    <property type="entry name" value="SPASE_I_3"/>
    <property type="match status" value="1"/>
</dbReference>
<dbReference type="PRINTS" id="PR00727">
    <property type="entry name" value="LEADERPTASE"/>
</dbReference>
<dbReference type="Pfam" id="PF10502">
    <property type="entry name" value="Peptidase_S26"/>
    <property type="match status" value="2"/>
</dbReference>
<sequence length="418" mass="47055">MRLGPLLILLIFTGCVAGFAVATATPDPIYRVASGSMAPSLLGPHYPLTCEQCKYSTALDATELPEYATCPNCGFQENPIDTSKVRPGHRLIWETIEPNQLRRWDVVLLEDPETNAWQVKRIAFLPGETPQIRQGELYRGAQLIRKSPQGREALKQLVFDQSHAAPNSPRFRSERSAGSGWNVRQGSLGFAPIGDDHTNNNDWLIYHHHRCLPPPSPVEHAASPLDSYGYNHSVSRELFPVSDLWIEFKCEHWQAQGLTIRLQGNEHTATIEVDLSQGIVQGSNSEQSITLPLSIDSLAGMTIRAGEYDGEFFLELQQDRRHGYFPLGAASMQWSNQPFALKIDEGQAILRHVKVYRDIVWLGRQRRPTQWSFDRELSPDEIFVLGDNTPVSDDSRFELGPIDVRKNLRGKVLRVLAE</sequence>
<dbReference type="KEGG" id="bvo:Pan97_49760"/>
<keyword evidence="7" id="KW-1185">Reference proteome</keyword>
<dbReference type="Gene3D" id="2.10.109.10">
    <property type="entry name" value="Umud Fragment, subunit A"/>
    <property type="match status" value="2"/>
</dbReference>
<evidence type="ECO:0000256" key="4">
    <source>
        <dbReference type="PIRSR" id="PIRSR600223-1"/>
    </source>
</evidence>
<evidence type="ECO:0000256" key="2">
    <source>
        <dbReference type="ARBA" id="ARBA00022801"/>
    </source>
</evidence>
<feature type="active site" evidence="4">
    <location>
        <position position="36"/>
    </location>
</feature>
<dbReference type="InterPro" id="IPR000223">
    <property type="entry name" value="Pept_S26A_signal_pept_1"/>
</dbReference>
<feature type="domain" description="Peptidase S26" evidence="5">
    <location>
        <begin position="8"/>
        <end position="145"/>
    </location>
</feature>
<feature type="domain" description="Peptidase S26" evidence="5">
    <location>
        <begin position="370"/>
        <end position="412"/>
    </location>
</feature>
<evidence type="ECO:0000313" key="7">
    <source>
        <dbReference type="Proteomes" id="UP000318626"/>
    </source>
</evidence>
<dbReference type="AlphaFoldDB" id="A0A518CFA0"/>
<dbReference type="GO" id="GO:0006465">
    <property type="term" value="P:signal peptide processing"/>
    <property type="evidence" value="ECO:0007669"/>
    <property type="project" value="InterPro"/>
</dbReference>
<evidence type="ECO:0000256" key="1">
    <source>
        <dbReference type="ARBA" id="ARBA00019232"/>
    </source>
</evidence>
<dbReference type="GO" id="GO:0004252">
    <property type="term" value="F:serine-type endopeptidase activity"/>
    <property type="evidence" value="ECO:0007669"/>
    <property type="project" value="InterPro"/>
</dbReference>
<protein>
    <recommendedName>
        <fullName evidence="1">Signal peptidase I</fullName>
    </recommendedName>
    <alternativeName>
        <fullName evidence="3">Leader peptidase I</fullName>
    </alternativeName>
</protein>
<evidence type="ECO:0000313" key="6">
    <source>
        <dbReference type="EMBL" id="QDU77897.1"/>
    </source>
</evidence>
<accession>A0A518CFA0</accession>
<dbReference type="SUPFAM" id="SSF51306">
    <property type="entry name" value="LexA/Signal peptidase"/>
    <property type="match status" value="2"/>
</dbReference>
<feature type="active site" evidence="4">
    <location>
        <position position="120"/>
    </location>
</feature>
<gene>
    <name evidence="6" type="ORF">Pan97_49760</name>
</gene>
<keyword evidence="2" id="KW-0378">Hydrolase</keyword>
<name>A0A518CFA0_9BACT</name>
<dbReference type="InterPro" id="IPR019758">
    <property type="entry name" value="Pept_S26A_signal_pept_1_CS"/>
</dbReference>
<evidence type="ECO:0000256" key="3">
    <source>
        <dbReference type="ARBA" id="ARBA00029906"/>
    </source>
</evidence>
<organism evidence="6 7">
    <name type="scientific">Bremerella volcania</name>
    <dbReference type="NCBI Taxonomy" id="2527984"/>
    <lineage>
        <taxon>Bacteria</taxon>
        <taxon>Pseudomonadati</taxon>
        <taxon>Planctomycetota</taxon>
        <taxon>Planctomycetia</taxon>
        <taxon>Pirellulales</taxon>
        <taxon>Pirellulaceae</taxon>
        <taxon>Bremerella</taxon>
    </lineage>
</organism>
<dbReference type="PROSITE" id="PS51257">
    <property type="entry name" value="PROKAR_LIPOPROTEIN"/>
    <property type="match status" value="1"/>
</dbReference>
<dbReference type="OrthoDB" id="9802919at2"/>
<dbReference type="EMBL" id="CP036289">
    <property type="protein sequence ID" value="QDU77897.1"/>
    <property type="molecule type" value="Genomic_DNA"/>
</dbReference>
<reference evidence="7" key="1">
    <citation type="submission" date="2019-02" db="EMBL/GenBank/DDBJ databases">
        <title>Deep-cultivation of Planctomycetes and their phenomic and genomic characterization uncovers novel biology.</title>
        <authorList>
            <person name="Wiegand S."/>
            <person name="Jogler M."/>
            <person name="Boedeker C."/>
            <person name="Pinto D."/>
            <person name="Vollmers J."/>
            <person name="Rivas-Marin E."/>
            <person name="Kohn T."/>
            <person name="Peeters S.H."/>
            <person name="Heuer A."/>
            <person name="Rast P."/>
            <person name="Oberbeckmann S."/>
            <person name="Bunk B."/>
            <person name="Jeske O."/>
            <person name="Meyerdierks A."/>
            <person name="Storesund J.E."/>
            <person name="Kallscheuer N."/>
            <person name="Luecker S."/>
            <person name="Lage O.M."/>
            <person name="Pohl T."/>
            <person name="Merkel B.J."/>
            <person name="Hornburger P."/>
            <person name="Mueller R.-W."/>
            <person name="Bruemmer F."/>
            <person name="Labrenz M."/>
            <person name="Spormann A.M."/>
            <person name="Op den Camp H."/>
            <person name="Overmann J."/>
            <person name="Amann R."/>
            <person name="Jetten M.S.M."/>
            <person name="Mascher T."/>
            <person name="Medema M.H."/>
            <person name="Devos D.P."/>
            <person name="Kaster A.-K."/>
            <person name="Ovreas L."/>
            <person name="Rohde M."/>
            <person name="Galperin M.Y."/>
            <person name="Jogler C."/>
        </authorList>
    </citation>
    <scope>NUCLEOTIDE SEQUENCE [LARGE SCALE GENOMIC DNA]</scope>
    <source>
        <strain evidence="7">Pan97</strain>
    </source>
</reference>
<proteinExistence type="predicted"/>
<dbReference type="GO" id="GO:0016020">
    <property type="term" value="C:membrane"/>
    <property type="evidence" value="ECO:0007669"/>
    <property type="project" value="InterPro"/>
</dbReference>
<dbReference type="InterPro" id="IPR019533">
    <property type="entry name" value="Peptidase_S26"/>
</dbReference>
<dbReference type="InterPro" id="IPR036286">
    <property type="entry name" value="LexA/Signal_pep-like_sf"/>
</dbReference>
<dbReference type="CDD" id="cd06530">
    <property type="entry name" value="S26_SPase_I"/>
    <property type="match status" value="1"/>
</dbReference>
<dbReference type="RefSeq" id="WP_144977193.1">
    <property type="nucleotide sequence ID" value="NZ_CP036289.1"/>
</dbReference>
<evidence type="ECO:0000259" key="5">
    <source>
        <dbReference type="Pfam" id="PF10502"/>
    </source>
</evidence>